<dbReference type="Proteomes" id="UP000789375">
    <property type="component" value="Unassembled WGS sequence"/>
</dbReference>
<comment type="caution">
    <text evidence="1">The sequence shown here is derived from an EMBL/GenBank/DDBJ whole genome shotgun (WGS) entry which is preliminary data.</text>
</comment>
<organism evidence="1 2">
    <name type="scientific">Funneliformis mosseae</name>
    <name type="common">Endomycorrhizal fungus</name>
    <name type="synonym">Glomus mosseae</name>
    <dbReference type="NCBI Taxonomy" id="27381"/>
    <lineage>
        <taxon>Eukaryota</taxon>
        <taxon>Fungi</taxon>
        <taxon>Fungi incertae sedis</taxon>
        <taxon>Mucoromycota</taxon>
        <taxon>Glomeromycotina</taxon>
        <taxon>Glomeromycetes</taxon>
        <taxon>Glomerales</taxon>
        <taxon>Glomeraceae</taxon>
        <taxon>Funneliformis</taxon>
    </lineage>
</organism>
<feature type="non-terminal residue" evidence="1">
    <location>
        <position position="1"/>
    </location>
</feature>
<keyword evidence="2" id="KW-1185">Reference proteome</keyword>
<protein>
    <submittedName>
        <fullName evidence="1">9546_t:CDS:1</fullName>
    </submittedName>
</protein>
<dbReference type="AlphaFoldDB" id="A0A9N9E195"/>
<reference evidence="1" key="1">
    <citation type="submission" date="2021-06" db="EMBL/GenBank/DDBJ databases">
        <authorList>
            <person name="Kallberg Y."/>
            <person name="Tangrot J."/>
            <person name="Rosling A."/>
        </authorList>
    </citation>
    <scope>NUCLEOTIDE SEQUENCE</scope>
    <source>
        <strain evidence="1">87-6 pot B 2015</strain>
    </source>
</reference>
<proteinExistence type="predicted"/>
<sequence length="81" mass="9437">QQLEGMFKRNDIKVHANMSKELQKSRIILSGPGNENVEITQEKLRKVHQHFKKKEKVGNENERSMSRKEMANAILSSFLSR</sequence>
<evidence type="ECO:0000313" key="1">
    <source>
        <dbReference type="EMBL" id="CAG8656059.1"/>
    </source>
</evidence>
<accession>A0A9N9E195</accession>
<dbReference type="EMBL" id="CAJVPP010004829">
    <property type="protein sequence ID" value="CAG8656059.1"/>
    <property type="molecule type" value="Genomic_DNA"/>
</dbReference>
<name>A0A9N9E195_FUNMO</name>
<evidence type="ECO:0000313" key="2">
    <source>
        <dbReference type="Proteomes" id="UP000789375"/>
    </source>
</evidence>
<gene>
    <name evidence="1" type="ORF">FMOSSE_LOCUS11707</name>
</gene>